<dbReference type="Proteomes" id="UP000182101">
    <property type="component" value="Chromosome"/>
</dbReference>
<reference evidence="1 2" key="1">
    <citation type="submission" date="2016-11" db="EMBL/GenBank/DDBJ databases">
        <title>Networking in microbes: conjugative elements and plasmids in the genus Alteromonas.</title>
        <authorList>
            <person name="Lopez-Perez M."/>
            <person name="Ramon-Marco N."/>
            <person name="Rodriguez-Valera F."/>
        </authorList>
    </citation>
    <scope>NUCLEOTIDE SEQUENCE [LARGE SCALE GENOMIC DNA]</scope>
    <source>
        <strain evidence="1 2">CP48</strain>
    </source>
</reference>
<dbReference type="CDD" id="cd01125">
    <property type="entry name" value="RepA_RSF1010_like"/>
    <property type="match status" value="1"/>
</dbReference>
<dbReference type="EMBL" id="CP018024">
    <property type="protein sequence ID" value="APD91576.1"/>
    <property type="molecule type" value="Genomic_DNA"/>
</dbReference>
<gene>
    <name evidence="1" type="ORF">BM524_18225</name>
</gene>
<dbReference type="Gene3D" id="3.40.50.300">
    <property type="entry name" value="P-loop containing nucleotide triphosphate hydrolases"/>
    <property type="match status" value="1"/>
</dbReference>
<dbReference type="Pfam" id="PF13481">
    <property type="entry name" value="AAA_25"/>
    <property type="match status" value="1"/>
</dbReference>
<proteinExistence type="predicted"/>
<dbReference type="AlphaFoldDB" id="A0AAC9NTF8"/>
<dbReference type="InterPro" id="IPR027417">
    <property type="entry name" value="P-loop_NTPase"/>
</dbReference>
<dbReference type="RefSeq" id="WP_071960299.1">
    <property type="nucleotide sequence ID" value="NZ_CP018024.1"/>
</dbReference>
<organism evidence="1 2">
    <name type="scientific">Alteromonas mediterranea</name>
    <dbReference type="NCBI Taxonomy" id="314275"/>
    <lineage>
        <taxon>Bacteria</taxon>
        <taxon>Pseudomonadati</taxon>
        <taxon>Pseudomonadota</taxon>
        <taxon>Gammaproteobacteria</taxon>
        <taxon>Alteromonadales</taxon>
        <taxon>Alteromonadaceae</taxon>
        <taxon>Alteromonas/Salinimonas group</taxon>
        <taxon>Alteromonas</taxon>
    </lineage>
</organism>
<sequence>MHNENTARYFAENYQTTAETTKKAPKHITNHEKNTSSNSRLPLFDWSKGFEGYDKEMESLIDGLIPAESFGVVYGASGSFKSFLAFSWALHIATGKDWSSHKVTQTGVLYIVAEGGIGAPRRVKAWSDAYYNSESPLGLYRIDVPVHIANNEQGYRLRCTVDDIENKTGTKIGLIVIDTLARCFAGSDENSTKDMNDFIAGCDNVKTKTKATILVVHHSGKNEDKGGRGSSALRAACDFEYKVKRPKDGSTKLILSCEKMKDDEPINTRSYSLGTKYLHTNEHGREINSLYLIDEAEYLSDDYSEFKEAGGGASVHQAFLWTRIKQRSEAGESTNISAIRNEYKDKFDIKHFRRTLEELTKRKMILKQGEVLHCTDVDK</sequence>
<evidence type="ECO:0000313" key="2">
    <source>
        <dbReference type="Proteomes" id="UP000182101"/>
    </source>
</evidence>
<name>A0AAC9NTF8_9ALTE</name>
<dbReference type="SUPFAM" id="SSF52540">
    <property type="entry name" value="P-loop containing nucleoside triphosphate hydrolases"/>
    <property type="match status" value="1"/>
</dbReference>
<evidence type="ECO:0000313" key="1">
    <source>
        <dbReference type="EMBL" id="APD91576.1"/>
    </source>
</evidence>
<accession>A0AAC9NTF8</accession>
<protein>
    <submittedName>
        <fullName evidence="1">Uncharacterized protein</fullName>
    </submittedName>
</protein>
<dbReference type="InterPro" id="IPR038724">
    <property type="entry name" value="RepA"/>
</dbReference>